<dbReference type="EMBL" id="AJWJ01000095">
    <property type="protein sequence ID" value="KAF2075553.1"/>
    <property type="molecule type" value="Genomic_DNA"/>
</dbReference>
<dbReference type="OrthoDB" id="433738at2759"/>
<dbReference type="Gene3D" id="3.10.50.40">
    <property type="match status" value="1"/>
</dbReference>
<dbReference type="Pfam" id="PF00254">
    <property type="entry name" value="FKBP_C"/>
    <property type="match status" value="1"/>
</dbReference>
<comment type="caution">
    <text evidence="5">The sequence shown here is derived from an EMBL/GenBank/DDBJ whole genome shotgun (WGS) entry which is preliminary data.</text>
</comment>
<dbReference type="InterPro" id="IPR001179">
    <property type="entry name" value="PPIase_FKBP_dom"/>
</dbReference>
<dbReference type="Proteomes" id="UP000695562">
    <property type="component" value="Unassembled WGS sequence"/>
</dbReference>
<gene>
    <name evidence="5" type="ORF">CYY_003139</name>
</gene>
<dbReference type="Gene3D" id="1.25.40.10">
    <property type="entry name" value="Tetratricopeptide repeat domain"/>
    <property type="match status" value="1"/>
</dbReference>
<sequence length="458" mass="51909">MTSRSVVVGAYDKTLIESLQNLRVGDEIDLTTQNLVRKKLIKKGSGDNNLFPKDGDQIFIHYTGKLRNGDIFTNTRKKTQDPPHSFILGSLEEDGEMIKGWNFAVKSMIVGEIASFTFRPKVAFSDIGDGGMVPPNATCIYEIELIKFNQKVNGHGNSNSSSSSSSSNSSNDGYIIKKVIQPKSKSSFSLNSPTYESKVKISYRLLGSAEDVDPIYEQKNVMIKLGEDVNTPPILEDIIELMKPAEEYQVEIISKFYIDSFLESINRGSSGSGKKYDKLLLIVNLHSLDSSNVIKDIKQLSAQQRYDEAMERKNAGNDYFKRQHYYQAIRKYQRGAEIACELEGIEQIAEQKKHKDLAATCLVNQSVVYSSIKQWNLVVQSTTTVLEKLDNKHRKALNLRGKAYRELYEYISSIKDFKKVLNEIDANDADATRELKTSHDLYKSYLEKEKKMYSNIMK</sequence>
<dbReference type="EC" id="5.2.1.8" evidence="3"/>
<dbReference type="GO" id="GO:0003755">
    <property type="term" value="F:peptidyl-prolyl cis-trans isomerase activity"/>
    <property type="evidence" value="ECO:0007669"/>
    <property type="project" value="UniProtKB-KW"/>
</dbReference>
<evidence type="ECO:0000256" key="1">
    <source>
        <dbReference type="ARBA" id="ARBA00022737"/>
    </source>
</evidence>
<evidence type="ECO:0000256" key="3">
    <source>
        <dbReference type="PROSITE-ProRule" id="PRU00277"/>
    </source>
</evidence>
<keyword evidence="2" id="KW-0802">TPR repeat</keyword>
<organism evidence="5 6">
    <name type="scientific">Polysphondylium violaceum</name>
    <dbReference type="NCBI Taxonomy" id="133409"/>
    <lineage>
        <taxon>Eukaryota</taxon>
        <taxon>Amoebozoa</taxon>
        <taxon>Evosea</taxon>
        <taxon>Eumycetozoa</taxon>
        <taxon>Dictyostelia</taxon>
        <taxon>Dictyosteliales</taxon>
        <taxon>Dictyosteliaceae</taxon>
        <taxon>Polysphondylium</taxon>
    </lineage>
</organism>
<evidence type="ECO:0000256" key="2">
    <source>
        <dbReference type="ARBA" id="ARBA00022803"/>
    </source>
</evidence>
<reference evidence="5" key="1">
    <citation type="submission" date="2020-01" db="EMBL/GenBank/DDBJ databases">
        <title>Development of genomics and gene disruption for Polysphondylium violaceum indicates a role for the polyketide synthase stlB in stalk morphogenesis.</title>
        <authorList>
            <person name="Narita B."/>
            <person name="Kawabe Y."/>
            <person name="Kin K."/>
            <person name="Saito T."/>
            <person name="Gibbs R."/>
            <person name="Kuspa A."/>
            <person name="Muzny D."/>
            <person name="Queller D."/>
            <person name="Richards S."/>
            <person name="Strassman J."/>
            <person name="Sucgang R."/>
            <person name="Worley K."/>
            <person name="Schaap P."/>
        </authorList>
    </citation>
    <scope>NUCLEOTIDE SEQUENCE</scope>
    <source>
        <strain evidence="5">QSvi11</strain>
    </source>
</reference>
<dbReference type="InterPro" id="IPR046357">
    <property type="entry name" value="PPIase_dom_sf"/>
</dbReference>
<dbReference type="PROSITE" id="PS50059">
    <property type="entry name" value="FKBP_PPIASE"/>
    <property type="match status" value="1"/>
</dbReference>
<evidence type="ECO:0000313" key="5">
    <source>
        <dbReference type="EMBL" id="KAF2075553.1"/>
    </source>
</evidence>
<dbReference type="InterPro" id="IPR050754">
    <property type="entry name" value="FKBP4/5/8-like"/>
</dbReference>
<dbReference type="PANTHER" id="PTHR46512:SF9">
    <property type="entry name" value="PEPTIDYLPROLYL ISOMERASE"/>
    <property type="match status" value="1"/>
</dbReference>
<dbReference type="SUPFAM" id="SSF54534">
    <property type="entry name" value="FKBP-like"/>
    <property type="match status" value="1"/>
</dbReference>
<accession>A0A8J4V1K9</accession>
<keyword evidence="6" id="KW-1185">Reference proteome</keyword>
<feature type="domain" description="PPIase FKBP-type" evidence="4">
    <location>
        <begin position="55"/>
        <end position="149"/>
    </location>
</feature>
<protein>
    <recommendedName>
        <fullName evidence="3">peptidylprolyl isomerase</fullName>
        <ecNumber evidence="3">5.2.1.8</ecNumber>
    </recommendedName>
</protein>
<dbReference type="PANTHER" id="PTHR46512">
    <property type="entry name" value="PEPTIDYLPROLYL ISOMERASE"/>
    <property type="match status" value="1"/>
</dbReference>
<evidence type="ECO:0000313" key="6">
    <source>
        <dbReference type="Proteomes" id="UP000695562"/>
    </source>
</evidence>
<evidence type="ECO:0000259" key="4">
    <source>
        <dbReference type="PROSITE" id="PS50059"/>
    </source>
</evidence>
<proteinExistence type="predicted"/>
<keyword evidence="3" id="KW-0697">Rotamase</keyword>
<name>A0A8J4V1K9_9MYCE</name>
<keyword evidence="1" id="KW-0677">Repeat</keyword>
<dbReference type="InterPro" id="IPR011990">
    <property type="entry name" value="TPR-like_helical_dom_sf"/>
</dbReference>
<dbReference type="SUPFAM" id="SSF48452">
    <property type="entry name" value="TPR-like"/>
    <property type="match status" value="1"/>
</dbReference>
<keyword evidence="3" id="KW-0413">Isomerase</keyword>
<dbReference type="AlphaFoldDB" id="A0A8J4V1K9"/>
<comment type="catalytic activity">
    <reaction evidence="3">
        <text>[protein]-peptidylproline (omega=180) = [protein]-peptidylproline (omega=0)</text>
        <dbReference type="Rhea" id="RHEA:16237"/>
        <dbReference type="Rhea" id="RHEA-COMP:10747"/>
        <dbReference type="Rhea" id="RHEA-COMP:10748"/>
        <dbReference type="ChEBI" id="CHEBI:83833"/>
        <dbReference type="ChEBI" id="CHEBI:83834"/>
        <dbReference type="EC" id="5.2.1.8"/>
    </reaction>
</comment>